<accession>A0ABN1E5Z8</accession>
<dbReference type="InterPro" id="IPR004360">
    <property type="entry name" value="Glyas_Fos-R_dOase_dom"/>
</dbReference>
<protein>
    <submittedName>
        <fullName evidence="2">VOC family protein</fullName>
    </submittedName>
</protein>
<dbReference type="PANTHER" id="PTHR33993">
    <property type="entry name" value="GLYOXALASE-RELATED"/>
    <property type="match status" value="1"/>
</dbReference>
<organism evidence="2 3">
    <name type="scientific">Rhizomicrobium electricum</name>
    <dbReference type="NCBI Taxonomy" id="480070"/>
    <lineage>
        <taxon>Bacteria</taxon>
        <taxon>Pseudomonadati</taxon>
        <taxon>Pseudomonadota</taxon>
        <taxon>Alphaproteobacteria</taxon>
        <taxon>Micropepsales</taxon>
        <taxon>Micropepsaceae</taxon>
        <taxon>Rhizomicrobium</taxon>
    </lineage>
</organism>
<dbReference type="RefSeq" id="WP_166931385.1">
    <property type="nucleotide sequence ID" value="NZ_BAAADD010000001.1"/>
</dbReference>
<dbReference type="PANTHER" id="PTHR33993:SF1">
    <property type="entry name" value="GLYOXALASE FAMILY PROTEIN"/>
    <property type="match status" value="1"/>
</dbReference>
<sequence>MPTDGTIDYIELPASDLASLQVFYKKVFDWGAFKDYGPDYVAFEAQGRDGGFNAKRKVVQNGGPLLVLYSNNLEATEAKVKEAGGEIVAHEKFPGGRRFTFRDPNGNELAVWTKR</sequence>
<feature type="domain" description="VOC" evidence="1">
    <location>
        <begin position="6"/>
        <end position="114"/>
    </location>
</feature>
<dbReference type="SUPFAM" id="SSF54593">
    <property type="entry name" value="Glyoxalase/Bleomycin resistance protein/Dihydroxybiphenyl dioxygenase"/>
    <property type="match status" value="1"/>
</dbReference>
<dbReference type="Proteomes" id="UP001499951">
    <property type="component" value="Unassembled WGS sequence"/>
</dbReference>
<evidence type="ECO:0000313" key="2">
    <source>
        <dbReference type="EMBL" id="GAA0559745.1"/>
    </source>
</evidence>
<dbReference type="InterPro" id="IPR052164">
    <property type="entry name" value="Anthracycline_SecMetBiosynth"/>
</dbReference>
<keyword evidence="3" id="KW-1185">Reference proteome</keyword>
<comment type="caution">
    <text evidence="2">The sequence shown here is derived from an EMBL/GenBank/DDBJ whole genome shotgun (WGS) entry which is preliminary data.</text>
</comment>
<dbReference type="Gene3D" id="3.10.180.10">
    <property type="entry name" value="2,3-Dihydroxybiphenyl 1,2-Dioxygenase, domain 1"/>
    <property type="match status" value="1"/>
</dbReference>
<gene>
    <name evidence="2" type="ORF">GCM10008942_05280</name>
</gene>
<dbReference type="EMBL" id="BAAADD010000001">
    <property type="protein sequence ID" value="GAA0559745.1"/>
    <property type="molecule type" value="Genomic_DNA"/>
</dbReference>
<dbReference type="PROSITE" id="PS51819">
    <property type="entry name" value="VOC"/>
    <property type="match status" value="1"/>
</dbReference>
<dbReference type="InterPro" id="IPR037523">
    <property type="entry name" value="VOC_core"/>
</dbReference>
<dbReference type="InterPro" id="IPR029068">
    <property type="entry name" value="Glyas_Bleomycin-R_OHBP_Dase"/>
</dbReference>
<reference evidence="2 3" key="1">
    <citation type="journal article" date="2019" name="Int. J. Syst. Evol. Microbiol.">
        <title>The Global Catalogue of Microorganisms (GCM) 10K type strain sequencing project: providing services to taxonomists for standard genome sequencing and annotation.</title>
        <authorList>
            <consortium name="The Broad Institute Genomics Platform"/>
            <consortium name="The Broad Institute Genome Sequencing Center for Infectious Disease"/>
            <person name="Wu L."/>
            <person name="Ma J."/>
        </authorList>
    </citation>
    <scope>NUCLEOTIDE SEQUENCE [LARGE SCALE GENOMIC DNA]</scope>
    <source>
        <strain evidence="2 3">JCM 15089</strain>
    </source>
</reference>
<dbReference type="CDD" id="cd07247">
    <property type="entry name" value="SgaA_N_like"/>
    <property type="match status" value="1"/>
</dbReference>
<evidence type="ECO:0000313" key="3">
    <source>
        <dbReference type="Proteomes" id="UP001499951"/>
    </source>
</evidence>
<proteinExistence type="predicted"/>
<name>A0ABN1E5Z8_9PROT</name>
<evidence type="ECO:0000259" key="1">
    <source>
        <dbReference type="PROSITE" id="PS51819"/>
    </source>
</evidence>
<dbReference type="Pfam" id="PF00903">
    <property type="entry name" value="Glyoxalase"/>
    <property type="match status" value="1"/>
</dbReference>